<reference evidence="3 4" key="1">
    <citation type="submission" date="2017-04" db="EMBL/GenBank/DDBJ databases">
        <authorList>
            <person name="Afonso C.L."/>
            <person name="Miller P.J."/>
            <person name="Scott M.A."/>
            <person name="Spackman E."/>
            <person name="Goraichik I."/>
            <person name="Dimitrov K.M."/>
            <person name="Suarez D.L."/>
            <person name="Swayne D.E."/>
        </authorList>
    </citation>
    <scope>NUCLEOTIDE SEQUENCE [LARGE SCALE GENOMIC DNA]</scope>
</reference>
<protein>
    <submittedName>
        <fullName evidence="3">Similar to Saccharomyces cerevisiae YMR125W STO1 Large subunit of the nuclear mRNA cap-binding protein complex, interacts with Npl3p to carry nuclear poly(A)+ mRNA to cytoplasm</fullName>
    </submittedName>
</protein>
<accession>A0A1X7R021</accession>
<dbReference type="Pfam" id="PF09088">
    <property type="entry name" value="MIF4G_like"/>
    <property type="match status" value="1"/>
</dbReference>
<evidence type="ECO:0000313" key="3">
    <source>
        <dbReference type="EMBL" id="SMN18829.1"/>
    </source>
</evidence>
<dbReference type="GO" id="GO:0000184">
    <property type="term" value="P:nuclear-transcribed mRNA catabolic process, nonsense-mediated decay"/>
    <property type="evidence" value="ECO:0007669"/>
    <property type="project" value="TreeGrafter"/>
</dbReference>
<dbReference type="GO" id="GO:0000339">
    <property type="term" value="F:RNA cap binding"/>
    <property type="evidence" value="ECO:0007669"/>
    <property type="project" value="InterPro"/>
</dbReference>
<organism evidence="3 4">
    <name type="scientific">Maudiozyma saulgeensis</name>
    <dbReference type="NCBI Taxonomy" id="1789683"/>
    <lineage>
        <taxon>Eukaryota</taxon>
        <taxon>Fungi</taxon>
        <taxon>Dikarya</taxon>
        <taxon>Ascomycota</taxon>
        <taxon>Saccharomycotina</taxon>
        <taxon>Saccharomycetes</taxon>
        <taxon>Saccharomycetales</taxon>
        <taxon>Saccharomycetaceae</taxon>
        <taxon>Maudiozyma</taxon>
    </lineage>
</organism>
<dbReference type="InterPro" id="IPR016024">
    <property type="entry name" value="ARM-type_fold"/>
</dbReference>
<dbReference type="GO" id="GO:0005846">
    <property type="term" value="C:nuclear cap binding complex"/>
    <property type="evidence" value="ECO:0007669"/>
    <property type="project" value="InterPro"/>
</dbReference>
<keyword evidence="4" id="KW-1185">Reference proteome</keyword>
<proteinExistence type="predicted"/>
<dbReference type="Proteomes" id="UP000196158">
    <property type="component" value="Unassembled WGS sequence"/>
</dbReference>
<dbReference type="PANTHER" id="PTHR12412">
    <property type="entry name" value="CAP BINDING PROTEIN"/>
    <property type="match status" value="1"/>
</dbReference>
<dbReference type="PANTHER" id="PTHR12412:SF2">
    <property type="entry name" value="NUCLEAR CAP-BINDING PROTEIN SUBUNIT 1"/>
    <property type="match status" value="1"/>
</dbReference>
<evidence type="ECO:0000259" key="2">
    <source>
        <dbReference type="Pfam" id="PF09090"/>
    </source>
</evidence>
<evidence type="ECO:0000259" key="1">
    <source>
        <dbReference type="Pfam" id="PF09088"/>
    </source>
</evidence>
<feature type="domain" description="MIF4G-like type 2" evidence="2">
    <location>
        <begin position="566"/>
        <end position="808"/>
    </location>
</feature>
<dbReference type="AlphaFoldDB" id="A0A1X7R021"/>
<dbReference type="STRING" id="1789683.A0A1X7R021"/>
<dbReference type="InterPro" id="IPR027159">
    <property type="entry name" value="CBP80"/>
</dbReference>
<dbReference type="GO" id="GO:0003729">
    <property type="term" value="F:mRNA binding"/>
    <property type="evidence" value="ECO:0007669"/>
    <property type="project" value="TreeGrafter"/>
</dbReference>
<dbReference type="GO" id="GO:0005634">
    <property type="term" value="C:nucleus"/>
    <property type="evidence" value="ECO:0007669"/>
    <property type="project" value="TreeGrafter"/>
</dbReference>
<name>A0A1X7R021_9SACH</name>
<dbReference type="OrthoDB" id="10252707at2759"/>
<gene>
    <name evidence="3" type="ORF">KASA_0Q13772G</name>
</gene>
<sequence>MVSILEETHSSSNVIRSNIEITLKHRGENLYNRPTKHHIEQCVNEIRHIGESSCSFVEECSVLKDMISREISLSSNSSEAIFKTINALIIEQPHKQPDVAFLIIGIAEDEPQVSILIISYLIQELQTQLDLTRNNNKLETSPVEPWTAIKLFTRFLSLLSPILNLRDIVNHYKSILKLAYEINNKNAVLGNLILESVLLNIPYLFYFNRKNKILQFEIINLINVTEVNFTGNHQVIDLYHPFCLENVKNSNKSQVTIAELKQLLYGGLDKFNKIFPESINTISELSCKKLDQQWTLHYPTVSSILALKETQTNNYFTDCLWNSPLYQDYEAQFGKISNTSNKTPIKKYSKQVVRDNIIDIVHNIEFNKIEACEKLMQFHKYFQDIYLNCGWDDCTENIYRIVIQTIVSLLLRLPHSTIPNVYYATLLQQFCKKSPKQFAPLIGEHFRFLYKNLYNLDYETNLEFEKWFRFQVTNFNYQWKWDEWIDDCDKYQVYSYNAKWIFHVNVVKRLASSTSNLQEFKMSLPLTFQNILSKKYFDNYNMIQYMNNLFDFDHNCIDFEDVGLLYLQDGFPFNQTVLHILDCMHIRNNDGTNGDINELIHLVEQIGKDNLKFFKNFEIFKIIILIQCICHSGRRSLSHANRYIEALGDTIFEIFQQVEINKNYLQFVVIDSVIRYWNSNVSTGFLLINSFKQFDFVSDLVIVDFLFCDANHELKIITNYEAREYLLQTLEENMRWSEGSNYELFIRSYRLTLKIISDALNELNIGDQTTITLPDFMEESETQRRNSNSTWKYFEGIKLIKCLLRKFHCVYRQLTDILFDLPHQIDLTHFQTIERIALWIKECQNLG</sequence>
<evidence type="ECO:0000313" key="4">
    <source>
        <dbReference type="Proteomes" id="UP000196158"/>
    </source>
</evidence>
<dbReference type="SUPFAM" id="SSF48371">
    <property type="entry name" value="ARM repeat"/>
    <property type="match status" value="3"/>
</dbReference>
<dbReference type="EMBL" id="FXLY01000002">
    <property type="protein sequence ID" value="SMN18829.1"/>
    <property type="molecule type" value="Genomic_DNA"/>
</dbReference>
<dbReference type="GO" id="GO:0006406">
    <property type="term" value="P:mRNA export from nucleus"/>
    <property type="evidence" value="ECO:0007669"/>
    <property type="project" value="InterPro"/>
</dbReference>
<feature type="domain" description="MIF4G-like type 1" evidence="1">
    <location>
        <begin position="346"/>
        <end position="507"/>
    </location>
</feature>
<dbReference type="Gene3D" id="1.25.40.180">
    <property type="match status" value="3"/>
</dbReference>
<dbReference type="InterPro" id="IPR015172">
    <property type="entry name" value="MIF4G-like_typ-1"/>
</dbReference>
<dbReference type="InterPro" id="IPR015174">
    <property type="entry name" value="MIF4G-like_typ-2"/>
</dbReference>
<dbReference type="Pfam" id="PF09090">
    <property type="entry name" value="MIF4G_like_2"/>
    <property type="match status" value="1"/>
</dbReference>